<dbReference type="HAMAP" id="MF_01023">
    <property type="entry name" value="HisC_aminotrans_2"/>
    <property type="match status" value="1"/>
</dbReference>
<proteinExistence type="inferred from homology"/>
<evidence type="ECO:0000256" key="1">
    <source>
        <dbReference type="ARBA" id="ARBA00001933"/>
    </source>
</evidence>
<evidence type="ECO:0000256" key="9">
    <source>
        <dbReference type="HAMAP-Rule" id="MF_01023"/>
    </source>
</evidence>
<accession>A0A1W1WRY2</accession>
<evidence type="ECO:0000313" key="11">
    <source>
        <dbReference type="EMBL" id="SMC09064.1"/>
    </source>
</evidence>
<comment type="cofactor">
    <cofactor evidence="1 9">
        <name>pyridoxal 5'-phosphate</name>
        <dbReference type="ChEBI" id="CHEBI:597326"/>
    </cofactor>
</comment>
<dbReference type="Pfam" id="PF00155">
    <property type="entry name" value="Aminotran_1_2"/>
    <property type="match status" value="1"/>
</dbReference>
<evidence type="ECO:0000256" key="6">
    <source>
        <dbReference type="ARBA" id="ARBA00022679"/>
    </source>
</evidence>
<dbReference type="STRING" id="1069081.SAMN05660197_0860"/>
<evidence type="ECO:0000256" key="4">
    <source>
        <dbReference type="ARBA" id="ARBA00011738"/>
    </source>
</evidence>
<keyword evidence="12" id="KW-1185">Reference proteome</keyword>
<feature type="domain" description="Aminotransferase class I/classII large" evidence="10">
    <location>
        <begin position="31"/>
        <end position="355"/>
    </location>
</feature>
<keyword evidence="6 9" id="KW-0808">Transferase</keyword>
<dbReference type="SUPFAM" id="SSF53383">
    <property type="entry name" value="PLP-dependent transferases"/>
    <property type="match status" value="1"/>
</dbReference>
<dbReference type="InterPro" id="IPR015422">
    <property type="entry name" value="PyrdxlP-dep_Trfase_small"/>
</dbReference>
<evidence type="ECO:0000256" key="7">
    <source>
        <dbReference type="ARBA" id="ARBA00022898"/>
    </source>
</evidence>
<dbReference type="GO" id="GO:0004400">
    <property type="term" value="F:histidinol-phosphate transaminase activity"/>
    <property type="evidence" value="ECO:0007669"/>
    <property type="project" value="UniProtKB-UniRule"/>
</dbReference>
<evidence type="ECO:0000259" key="10">
    <source>
        <dbReference type="Pfam" id="PF00155"/>
    </source>
</evidence>
<dbReference type="InterPro" id="IPR015424">
    <property type="entry name" value="PyrdxlP-dep_Trfase"/>
</dbReference>
<evidence type="ECO:0000256" key="5">
    <source>
        <dbReference type="ARBA" id="ARBA00022576"/>
    </source>
</evidence>
<keyword evidence="7 9" id="KW-0663">Pyridoxal phosphate</keyword>
<evidence type="ECO:0000256" key="8">
    <source>
        <dbReference type="ARBA" id="ARBA00047481"/>
    </source>
</evidence>
<dbReference type="RefSeq" id="WP_084275315.1">
    <property type="nucleotide sequence ID" value="NZ_AP026671.1"/>
</dbReference>
<dbReference type="OrthoDB" id="9813612at2"/>
<dbReference type="CDD" id="cd00609">
    <property type="entry name" value="AAT_like"/>
    <property type="match status" value="1"/>
</dbReference>
<comment type="catalytic activity">
    <reaction evidence="8 9">
        <text>L-histidinol phosphate + 2-oxoglutarate = 3-(imidazol-4-yl)-2-oxopropyl phosphate + L-glutamate</text>
        <dbReference type="Rhea" id="RHEA:23744"/>
        <dbReference type="ChEBI" id="CHEBI:16810"/>
        <dbReference type="ChEBI" id="CHEBI:29985"/>
        <dbReference type="ChEBI" id="CHEBI:57766"/>
        <dbReference type="ChEBI" id="CHEBI:57980"/>
        <dbReference type="EC" id="2.6.1.9"/>
    </reaction>
</comment>
<keyword evidence="9" id="KW-0368">Histidine biosynthesis</keyword>
<dbReference type="Proteomes" id="UP000192602">
    <property type="component" value="Unassembled WGS sequence"/>
</dbReference>
<dbReference type="InterPro" id="IPR015421">
    <property type="entry name" value="PyrdxlP-dep_Trfase_major"/>
</dbReference>
<sequence>MRFNENLQRLKTYEAGKPIELVVREYGIDEKDIIKLASNENPYGTSPKVVKKVQENAHKMYLYPDDSMYELKAALAKRFGVSAEEIIIGAGSDQVLEFCARAVLNEHTSVLMSKITFAMYEIYALQQGSKIIRSSCYRHDLDEFYDLYQKHNPSIVHICTPNNPTGDAIDKEYLYSFLEKVKDPLVVVDGAYMEYAAYKDPKKLIPPRELIAMYPNAIYLGTFSKAYGLGGMRVGYGIAQKEIIQQLYKLRPPFNITTLSLLAATEALKDEEFVQRAIEKNFAQMDRFIHFAMQNELEFIDSYTNFITYLLPQNINAKDLANALLRRGIIVRDLSSYGMNALRITIGTPEQNSIFFEKCKEVFDEYKR</sequence>
<dbReference type="EC" id="2.6.1.9" evidence="9"/>
<gene>
    <name evidence="9" type="primary">hisC</name>
    <name evidence="11" type="ORF">SAMN05660197_0860</name>
</gene>
<dbReference type="PANTHER" id="PTHR43643:SF3">
    <property type="entry name" value="HISTIDINOL-PHOSPHATE AMINOTRANSFERASE"/>
    <property type="match status" value="1"/>
</dbReference>
<name>A0A1W1WRY2_9BACT</name>
<organism evidence="11 12">
    <name type="scientific">Nitratiruptor tergarcus DSM 16512</name>
    <dbReference type="NCBI Taxonomy" id="1069081"/>
    <lineage>
        <taxon>Bacteria</taxon>
        <taxon>Pseudomonadati</taxon>
        <taxon>Campylobacterota</taxon>
        <taxon>Epsilonproteobacteria</taxon>
        <taxon>Nautiliales</taxon>
        <taxon>Nitratiruptoraceae</taxon>
        <taxon>Nitratiruptor</taxon>
    </lineage>
</organism>
<feature type="modified residue" description="N6-(pyridoxal phosphate)lysine" evidence="9">
    <location>
        <position position="225"/>
    </location>
</feature>
<evidence type="ECO:0000256" key="2">
    <source>
        <dbReference type="ARBA" id="ARBA00005011"/>
    </source>
</evidence>
<keyword evidence="5 9" id="KW-0032">Aminotransferase</keyword>
<dbReference type="PROSITE" id="PS00599">
    <property type="entry name" value="AA_TRANSFER_CLASS_2"/>
    <property type="match status" value="1"/>
</dbReference>
<dbReference type="Gene3D" id="3.90.1150.10">
    <property type="entry name" value="Aspartate Aminotransferase, domain 1"/>
    <property type="match status" value="1"/>
</dbReference>
<comment type="pathway">
    <text evidence="2 9">Amino-acid biosynthesis; L-histidine biosynthesis; L-histidine from 5-phospho-alpha-D-ribose 1-diphosphate: step 7/9.</text>
</comment>
<dbReference type="InterPro" id="IPR004839">
    <property type="entry name" value="Aminotransferase_I/II_large"/>
</dbReference>
<evidence type="ECO:0000313" key="12">
    <source>
        <dbReference type="Proteomes" id="UP000192602"/>
    </source>
</evidence>
<protein>
    <recommendedName>
        <fullName evidence="9">Histidinol-phosphate aminotransferase</fullName>
        <ecNumber evidence="9">2.6.1.9</ecNumber>
    </recommendedName>
    <alternativeName>
        <fullName evidence="9">Imidazole acetol-phosphate transaminase</fullName>
    </alternativeName>
</protein>
<dbReference type="AlphaFoldDB" id="A0A1W1WRY2"/>
<dbReference type="InterPro" id="IPR050106">
    <property type="entry name" value="HistidinolP_aminotransfase"/>
</dbReference>
<reference evidence="12" key="1">
    <citation type="submission" date="2017-04" db="EMBL/GenBank/DDBJ databases">
        <authorList>
            <person name="Varghese N."/>
            <person name="Submissions S."/>
        </authorList>
    </citation>
    <scope>NUCLEOTIDE SEQUENCE [LARGE SCALE GENOMIC DNA]</scope>
    <source>
        <strain evidence="12">DSM 16512</strain>
    </source>
</reference>
<dbReference type="NCBIfam" id="TIGR01141">
    <property type="entry name" value="hisC"/>
    <property type="match status" value="1"/>
</dbReference>
<dbReference type="InterPro" id="IPR001917">
    <property type="entry name" value="Aminotrans_II_pyridoxalP_BS"/>
</dbReference>
<dbReference type="Gene3D" id="3.40.640.10">
    <property type="entry name" value="Type I PLP-dependent aspartate aminotransferase-like (Major domain)"/>
    <property type="match status" value="1"/>
</dbReference>
<keyword evidence="9" id="KW-0028">Amino-acid biosynthesis</keyword>
<dbReference type="GO" id="GO:0030170">
    <property type="term" value="F:pyridoxal phosphate binding"/>
    <property type="evidence" value="ECO:0007669"/>
    <property type="project" value="InterPro"/>
</dbReference>
<evidence type="ECO:0000256" key="3">
    <source>
        <dbReference type="ARBA" id="ARBA00007970"/>
    </source>
</evidence>
<dbReference type="PANTHER" id="PTHR43643">
    <property type="entry name" value="HISTIDINOL-PHOSPHATE AMINOTRANSFERASE 2"/>
    <property type="match status" value="1"/>
</dbReference>
<dbReference type="InterPro" id="IPR005861">
    <property type="entry name" value="HisP_aminotrans"/>
</dbReference>
<dbReference type="UniPathway" id="UPA00031">
    <property type="reaction ID" value="UER00012"/>
</dbReference>
<comment type="subunit">
    <text evidence="4 9">Homodimer.</text>
</comment>
<dbReference type="GO" id="GO:0000105">
    <property type="term" value="P:L-histidine biosynthetic process"/>
    <property type="evidence" value="ECO:0007669"/>
    <property type="project" value="UniProtKB-UniRule"/>
</dbReference>
<dbReference type="EMBL" id="FWWZ01000001">
    <property type="protein sequence ID" value="SMC09064.1"/>
    <property type="molecule type" value="Genomic_DNA"/>
</dbReference>
<comment type="similarity">
    <text evidence="3 9">Belongs to the class-II pyridoxal-phosphate-dependent aminotransferase family. Histidinol-phosphate aminotransferase subfamily.</text>
</comment>